<reference evidence="4 5" key="1">
    <citation type="journal article" date="2010" name="Nature">
        <title>Genome sequencing and analysis of the model grass Brachypodium distachyon.</title>
        <authorList>
            <consortium name="International Brachypodium Initiative"/>
        </authorList>
    </citation>
    <scope>NUCLEOTIDE SEQUENCE [LARGE SCALE GENOMIC DNA]</scope>
    <source>
        <strain evidence="4 5">Bd21</strain>
    </source>
</reference>
<proteinExistence type="inferred from homology"/>
<evidence type="ECO:0000256" key="1">
    <source>
        <dbReference type="RuleBase" id="RU363044"/>
    </source>
</evidence>
<name>A0A2K2CEM1_BRADI</name>
<keyword evidence="2" id="KW-0812">Transmembrane</keyword>
<keyword evidence="6" id="KW-1185">Reference proteome</keyword>
<dbReference type="OrthoDB" id="687790at2759"/>
<dbReference type="GO" id="GO:0016787">
    <property type="term" value="F:hydrolase activity"/>
    <property type="evidence" value="ECO:0007669"/>
    <property type="project" value="UniProtKB-KW"/>
</dbReference>
<evidence type="ECO:0000313" key="5">
    <source>
        <dbReference type="EnsemblPlants" id="PNT60476"/>
    </source>
</evidence>
<dbReference type="PANTHER" id="PTHR10492">
    <property type="match status" value="1"/>
</dbReference>
<evidence type="ECO:0000313" key="6">
    <source>
        <dbReference type="Proteomes" id="UP000008810"/>
    </source>
</evidence>
<feature type="transmembrane region" description="Helical" evidence="2">
    <location>
        <begin position="637"/>
        <end position="659"/>
    </location>
</feature>
<keyword evidence="1" id="KW-0067">ATP-binding</keyword>
<dbReference type="InterPro" id="IPR010285">
    <property type="entry name" value="DNA_helicase_pif1-like_DEAD"/>
</dbReference>
<comment type="similarity">
    <text evidence="1">Belongs to the helicase family.</text>
</comment>
<dbReference type="GO" id="GO:0043139">
    <property type="term" value="F:5'-3' DNA helicase activity"/>
    <property type="evidence" value="ECO:0007669"/>
    <property type="project" value="UniProtKB-EC"/>
</dbReference>
<reference evidence="4" key="2">
    <citation type="submission" date="2017-06" db="EMBL/GenBank/DDBJ databases">
        <title>WGS assembly of Brachypodium distachyon.</title>
        <authorList>
            <consortium name="The International Brachypodium Initiative"/>
            <person name="Lucas S."/>
            <person name="Harmon-Smith M."/>
            <person name="Lail K."/>
            <person name="Tice H."/>
            <person name="Grimwood J."/>
            <person name="Bruce D."/>
            <person name="Barry K."/>
            <person name="Shu S."/>
            <person name="Lindquist E."/>
            <person name="Wang M."/>
            <person name="Pitluck S."/>
            <person name="Vogel J.P."/>
            <person name="Garvin D.F."/>
            <person name="Mockler T.C."/>
            <person name="Schmutz J."/>
            <person name="Rokhsar D."/>
            <person name="Bevan M.W."/>
        </authorList>
    </citation>
    <scope>NUCLEOTIDE SEQUENCE</scope>
    <source>
        <strain evidence="4">Bd21</strain>
    </source>
</reference>
<keyword evidence="1" id="KW-0547">Nucleotide-binding</keyword>
<feature type="domain" description="DNA helicase Pif1-like DEAD-box helicase" evidence="3">
    <location>
        <begin position="646"/>
        <end position="795"/>
    </location>
</feature>
<dbReference type="PANTHER" id="PTHR10492:SF96">
    <property type="entry name" value="ATP-DEPENDENT DNA HELICASE"/>
    <property type="match status" value="1"/>
</dbReference>
<dbReference type="STRING" id="15368.A0A2K2CEM1"/>
<dbReference type="Gramene" id="PNT60476">
    <property type="protein sequence ID" value="PNT60476"/>
    <property type="gene ID" value="BRADI_5g00385v3"/>
</dbReference>
<gene>
    <name evidence="4" type="ORF">BRADI_5g00385v3</name>
</gene>
<evidence type="ECO:0000256" key="2">
    <source>
        <dbReference type="SAM" id="Phobius"/>
    </source>
</evidence>
<feature type="non-terminal residue" evidence="4">
    <location>
        <position position="795"/>
    </location>
</feature>
<protein>
    <recommendedName>
        <fullName evidence="1">ATP-dependent DNA helicase</fullName>
        <ecNumber evidence="1">5.6.2.3</ecNumber>
    </recommendedName>
</protein>
<dbReference type="EnsemblPlants" id="PNT60476">
    <property type="protein sequence ID" value="PNT60476"/>
    <property type="gene ID" value="BRADI_5g00385v3"/>
</dbReference>
<dbReference type="GO" id="GO:0005524">
    <property type="term" value="F:ATP binding"/>
    <property type="evidence" value="ECO:0007669"/>
    <property type="project" value="UniProtKB-KW"/>
</dbReference>
<dbReference type="Proteomes" id="UP000008810">
    <property type="component" value="Chromosome 5"/>
</dbReference>
<keyword evidence="1" id="KW-0227">DNA damage</keyword>
<keyword evidence="1" id="KW-0378">Hydrolase</keyword>
<reference evidence="5" key="3">
    <citation type="submission" date="2018-08" db="UniProtKB">
        <authorList>
            <consortium name="EnsemblPlants"/>
        </authorList>
    </citation>
    <scope>IDENTIFICATION</scope>
    <source>
        <strain evidence="5">cv. Bd21</strain>
    </source>
</reference>
<keyword evidence="2" id="KW-1133">Transmembrane helix</keyword>
<dbReference type="EMBL" id="CM000884">
    <property type="protein sequence ID" value="PNT60476.1"/>
    <property type="molecule type" value="Genomic_DNA"/>
</dbReference>
<dbReference type="InterPro" id="IPR027417">
    <property type="entry name" value="P-loop_NTPase"/>
</dbReference>
<keyword evidence="2" id="KW-0472">Membrane</keyword>
<evidence type="ECO:0000259" key="3">
    <source>
        <dbReference type="Pfam" id="PF05970"/>
    </source>
</evidence>
<comment type="cofactor">
    <cofactor evidence="1">
        <name>Mg(2+)</name>
        <dbReference type="ChEBI" id="CHEBI:18420"/>
    </cofactor>
</comment>
<feature type="non-terminal residue" evidence="4">
    <location>
        <position position="1"/>
    </location>
</feature>
<organism evidence="4">
    <name type="scientific">Brachypodium distachyon</name>
    <name type="common">Purple false brome</name>
    <name type="synonym">Trachynia distachya</name>
    <dbReference type="NCBI Taxonomy" id="15368"/>
    <lineage>
        <taxon>Eukaryota</taxon>
        <taxon>Viridiplantae</taxon>
        <taxon>Streptophyta</taxon>
        <taxon>Embryophyta</taxon>
        <taxon>Tracheophyta</taxon>
        <taxon>Spermatophyta</taxon>
        <taxon>Magnoliopsida</taxon>
        <taxon>Liliopsida</taxon>
        <taxon>Poales</taxon>
        <taxon>Poaceae</taxon>
        <taxon>BOP clade</taxon>
        <taxon>Pooideae</taxon>
        <taxon>Stipodae</taxon>
        <taxon>Brachypodieae</taxon>
        <taxon>Brachypodium</taxon>
    </lineage>
</organism>
<keyword evidence="1" id="KW-0233">DNA recombination</keyword>
<comment type="catalytic activity">
    <reaction evidence="1">
        <text>ATP + H2O = ADP + phosphate + H(+)</text>
        <dbReference type="Rhea" id="RHEA:13065"/>
        <dbReference type="ChEBI" id="CHEBI:15377"/>
        <dbReference type="ChEBI" id="CHEBI:15378"/>
        <dbReference type="ChEBI" id="CHEBI:30616"/>
        <dbReference type="ChEBI" id="CHEBI:43474"/>
        <dbReference type="ChEBI" id="CHEBI:456216"/>
        <dbReference type="EC" id="5.6.2.3"/>
    </reaction>
</comment>
<dbReference type="GO" id="GO:0006281">
    <property type="term" value="P:DNA repair"/>
    <property type="evidence" value="ECO:0007669"/>
    <property type="project" value="UniProtKB-KW"/>
</dbReference>
<keyword evidence="1" id="KW-0347">Helicase</keyword>
<dbReference type="GO" id="GO:0006310">
    <property type="term" value="P:DNA recombination"/>
    <property type="evidence" value="ECO:0007669"/>
    <property type="project" value="UniProtKB-KW"/>
</dbReference>
<accession>A0A2K2CEM1</accession>
<dbReference type="GO" id="GO:0000723">
    <property type="term" value="P:telomere maintenance"/>
    <property type="evidence" value="ECO:0007669"/>
    <property type="project" value="InterPro"/>
</dbReference>
<keyword evidence="1" id="KW-0234">DNA repair</keyword>
<dbReference type="Gene3D" id="3.40.50.300">
    <property type="entry name" value="P-loop containing nucleotide triphosphate hydrolases"/>
    <property type="match status" value="1"/>
</dbReference>
<dbReference type="AlphaFoldDB" id="A0A2K2CEM1"/>
<dbReference type="InParanoid" id="A0A2K2CEM1"/>
<evidence type="ECO:0000313" key="4">
    <source>
        <dbReference type="EMBL" id="PNT60476.1"/>
    </source>
</evidence>
<sequence>LITNRVTGSVQGNVLYKLCCRGRRIRLPLYKVWPSPLRELASFSGDRRSRHFMRLIRSYNSLFVFTSLGVDIDKSINTGNGPYVFRACGKAHHRIGSLVPVDGKSPQFAQLYVYDVVNELANHLGVFGCDDESVVLLILHNLLVRTFRMASQRLHSPTCPNLAVRILGSDSSDPNVYSPPTAPELAALVVGDFTADRCKFDIVVEGNDGPLRRVSELHPALMALQYPLLFPYGEKGVDRWRWFVSYMRRDTSHFVQKGVHALDNRWVIPYNLSLLKKYQAQINVEWCNKTHLVKYLFKYVLKGNDRARVRIHDPTVRLDDSVVTDGETFEAGVDEVEEYVNCRYLSSCEAMWRMFSFDVHVRNPSIERLEIHLPGMNRVTYSENDSLSDVVQWEDVRKSTLTEWFAMNRMFTWYSEHKRWTPRGCGTRIGRIRYVHPTKGELFYLRMLLMSVRGARSFEDLQTYRGQLHPTFREACQARGLLGDDKEWFRVFDETVLWATPRQLRDLFVTILMFCDVADAGSLFADYWEFMSEDIKYTLRQALRNQSYVIPKPLLRVHLFRKLSALFTDNCGSICHYNLPSAVTPARGASANRLVLEETCYDACALASEWEVYSKLNSGQLAVYRDIMDAVEQRKAGAFFVSGYGVLAVASSGVAALLLPGGRTTHSRFHIPVDIDEKQTALILWDEAPMSHRRCFECLDRSLKDILSENQSDNSKLIFGGLPVVLGGDFRQVLPILPGASKREVLDAALCRSVLWRDVKVFNLSDNMRLQRTGLSCVERDELSWFPGCVLSMGD</sequence>
<dbReference type="Pfam" id="PF05970">
    <property type="entry name" value="PIF1"/>
    <property type="match status" value="1"/>
</dbReference>
<dbReference type="EC" id="5.6.2.3" evidence="1"/>